<feature type="transmembrane region" description="Helical" evidence="1">
    <location>
        <begin position="35"/>
        <end position="55"/>
    </location>
</feature>
<dbReference type="EMBL" id="JAPTNE010000050">
    <property type="protein sequence ID" value="MCZ0809990.1"/>
    <property type="molecule type" value="Genomic_DNA"/>
</dbReference>
<dbReference type="AlphaFoldDB" id="A0AAP3DMC5"/>
<evidence type="ECO:0000313" key="2">
    <source>
        <dbReference type="EMBL" id="MCZ0809990.1"/>
    </source>
</evidence>
<evidence type="ECO:0000256" key="1">
    <source>
        <dbReference type="SAM" id="Phobius"/>
    </source>
</evidence>
<dbReference type="RefSeq" id="WP_168420877.1">
    <property type="nucleotide sequence ID" value="NZ_CP136163.1"/>
</dbReference>
<feature type="transmembrane region" description="Helical" evidence="1">
    <location>
        <begin position="7"/>
        <end position="23"/>
    </location>
</feature>
<comment type="caution">
    <text evidence="2">The sequence shown here is derived from an EMBL/GenBank/DDBJ whole genome shotgun (WGS) entry which is preliminary data.</text>
</comment>
<sequence>MKKKNVFFLILGIFFLLVGWYYIWEAHTHNVEITFFLVLDRLYLGATIVLVALFGDKFKWK</sequence>
<gene>
    <name evidence="2" type="ORF">O0554_24360</name>
</gene>
<organism evidence="2 3">
    <name type="scientific">Brevibacillus laterosporus</name>
    <name type="common">Bacillus laterosporus</name>
    <dbReference type="NCBI Taxonomy" id="1465"/>
    <lineage>
        <taxon>Bacteria</taxon>
        <taxon>Bacillati</taxon>
        <taxon>Bacillota</taxon>
        <taxon>Bacilli</taxon>
        <taxon>Bacillales</taxon>
        <taxon>Paenibacillaceae</taxon>
        <taxon>Brevibacillus</taxon>
    </lineage>
</organism>
<accession>A0AAP3DMC5</accession>
<evidence type="ECO:0000313" key="3">
    <source>
        <dbReference type="Proteomes" id="UP001077662"/>
    </source>
</evidence>
<dbReference type="Proteomes" id="UP001077662">
    <property type="component" value="Unassembled WGS sequence"/>
</dbReference>
<protein>
    <submittedName>
        <fullName evidence="2">Uncharacterized protein</fullName>
    </submittedName>
</protein>
<keyword evidence="1" id="KW-0812">Transmembrane</keyword>
<proteinExistence type="predicted"/>
<name>A0AAP3DMC5_BRELA</name>
<keyword evidence="1" id="KW-1133">Transmembrane helix</keyword>
<keyword evidence="1" id="KW-0472">Membrane</keyword>
<reference evidence="2" key="1">
    <citation type="submission" date="2022-09" db="EMBL/GenBank/DDBJ databases">
        <title>Genome analysis and characterization of larvicidal activity of Brevibacillus strains.</title>
        <authorList>
            <person name="Patrusheva E.V."/>
            <person name="Izotova A.O."/>
            <person name="Toshchakov S.V."/>
            <person name="Sineoky S.P."/>
        </authorList>
    </citation>
    <scope>NUCLEOTIDE SEQUENCE</scope>
    <source>
        <strain evidence="2">VKPM_B-13247</strain>
    </source>
</reference>